<evidence type="ECO:0000313" key="4">
    <source>
        <dbReference type="Proteomes" id="UP000029448"/>
    </source>
</evidence>
<proteinExistence type="predicted"/>
<name>A0A094YNL7_9PROT</name>
<feature type="signal peptide" evidence="1">
    <location>
        <begin position="1"/>
        <end position="27"/>
    </location>
</feature>
<dbReference type="STRING" id="104102.AtDm6_1836"/>
<organism evidence="2 4">
    <name type="scientific">Acetobacter tropicalis</name>
    <dbReference type="NCBI Taxonomy" id="104102"/>
    <lineage>
        <taxon>Bacteria</taxon>
        <taxon>Pseudomonadati</taxon>
        <taxon>Pseudomonadota</taxon>
        <taxon>Alphaproteobacteria</taxon>
        <taxon>Acetobacterales</taxon>
        <taxon>Acetobacteraceae</taxon>
        <taxon>Acetobacter</taxon>
    </lineage>
</organism>
<keyword evidence="4" id="KW-1185">Reference proteome</keyword>
<reference evidence="2 4" key="1">
    <citation type="submission" date="2014-06" db="EMBL/GenBank/DDBJ databases">
        <title>Functional and comparative genomic analyses of the Drosophila gut microbiota identify candidate symbiosis factors.</title>
        <authorList>
            <person name="Newell P.D."/>
            <person name="Chaston J.M."/>
            <person name="Douglas A.E."/>
        </authorList>
    </citation>
    <scope>NUCLEOTIDE SEQUENCE [LARGE SCALE GENOMIC DNA]</scope>
    <source>
        <strain evidence="2 4">DmCS_006</strain>
    </source>
</reference>
<comment type="caution">
    <text evidence="2">The sequence shown here is derived from an EMBL/GenBank/DDBJ whole genome shotgun (WGS) entry which is preliminary data.</text>
</comment>
<dbReference type="Proteomes" id="UP000194565">
    <property type="component" value="Unassembled WGS sequence"/>
</dbReference>
<evidence type="ECO:0000313" key="3">
    <source>
        <dbReference type="EMBL" id="OUI86534.1"/>
    </source>
</evidence>
<keyword evidence="1" id="KW-0732">Signal</keyword>
<dbReference type="AlphaFoldDB" id="A0A094YNL7"/>
<dbReference type="Proteomes" id="UP000029448">
    <property type="component" value="Unassembled WGS sequence"/>
</dbReference>
<dbReference type="EMBL" id="JOMM01000019">
    <property type="protein sequence ID" value="OUI86534.1"/>
    <property type="molecule type" value="Genomic_DNA"/>
</dbReference>
<evidence type="ECO:0000256" key="1">
    <source>
        <dbReference type="SAM" id="SignalP"/>
    </source>
</evidence>
<evidence type="ECO:0000313" key="2">
    <source>
        <dbReference type="EMBL" id="KGB22967.1"/>
    </source>
</evidence>
<accession>A0A094YNL7</accession>
<feature type="chain" id="PRO_5015031602" description="Phosphate starvation-inducible protein PsiF" evidence="1">
    <location>
        <begin position="28"/>
        <end position="88"/>
    </location>
</feature>
<dbReference type="PATRIC" id="fig|104102.7.peg.1817"/>
<gene>
    <name evidence="2" type="ORF">AtDm6_1836</name>
    <name evidence="3" type="ORF">HC62_04370</name>
</gene>
<evidence type="ECO:0000313" key="5">
    <source>
        <dbReference type="Proteomes" id="UP000194565"/>
    </source>
</evidence>
<reference evidence="3 5" key="2">
    <citation type="submission" date="2014-06" db="EMBL/GenBank/DDBJ databases">
        <authorList>
            <person name="Ju J."/>
            <person name="Zhang J."/>
        </authorList>
    </citation>
    <scope>NUCLEOTIDE SEQUENCE [LARGE SCALE GENOMIC DNA]</scope>
    <source>
        <strain evidence="3">DmW_042</strain>
    </source>
</reference>
<evidence type="ECO:0008006" key="6">
    <source>
        <dbReference type="Google" id="ProtNLM"/>
    </source>
</evidence>
<protein>
    <recommendedName>
        <fullName evidence="6">Phosphate starvation-inducible protein PsiF</fullName>
    </recommendedName>
</protein>
<dbReference type="EMBL" id="JOKM01000071">
    <property type="protein sequence ID" value="KGB22967.1"/>
    <property type="molecule type" value="Genomic_DNA"/>
</dbReference>
<sequence length="88" mass="9658">MKRKAFHKFCLALSATAAVGLMAPAHAETTREKQTAACKGDAIKLCGLFIPNEEKITACMQKKKDKLSPKCRAFFDKDPAKKKSGTKK</sequence>